<name>A0ABY6Z8Q3_9BACL</name>
<keyword evidence="1" id="KW-0472">Membrane</keyword>
<protein>
    <submittedName>
        <fullName evidence="2">Uncharacterized protein</fullName>
    </submittedName>
</protein>
<sequence>MNYGFPDWMFAAIAIAAYELAAWVKHRFDVPQVMLIAYAIIIICAIILGIRYIIRGVRRRRNSDQDQDPDDWRNF</sequence>
<reference evidence="2" key="1">
    <citation type="submission" date="2022-08" db="EMBL/GenBank/DDBJ databases">
        <title>Alicyclobacillus dauci DSM2870, complete genome.</title>
        <authorList>
            <person name="Wang Q."/>
            <person name="Cai R."/>
            <person name="Wang Z."/>
        </authorList>
    </citation>
    <scope>NUCLEOTIDE SEQUENCE</scope>
    <source>
        <strain evidence="2">DSM 28700</strain>
    </source>
</reference>
<evidence type="ECO:0000313" key="2">
    <source>
        <dbReference type="EMBL" id="WAH38913.1"/>
    </source>
</evidence>
<dbReference type="RefSeq" id="WP_268046524.1">
    <property type="nucleotide sequence ID" value="NZ_CP104064.1"/>
</dbReference>
<keyword evidence="3" id="KW-1185">Reference proteome</keyword>
<accession>A0ABY6Z8Q3</accession>
<evidence type="ECO:0000313" key="3">
    <source>
        <dbReference type="Proteomes" id="UP001164803"/>
    </source>
</evidence>
<dbReference type="Proteomes" id="UP001164803">
    <property type="component" value="Chromosome"/>
</dbReference>
<keyword evidence="1" id="KW-1133">Transmembrane helix</keyword>
<feature type="transmembrane region" description="Helical" evidence="1">
    <location>
        <begin position="36"/>
        <end position="54"/>
    </location>
</feature>
<gene>
    <name evidence="2" type="ORF">NZD86_10740</name>
</gene>
<organism evidence="2 3">
    <name type="scientific">Alicyclobacillus dauci</name>
    <dbReference type="NCBI Taxonomy" id="1475485"/>
    <lineage>
        <taxon>Bacteria</taxon>
        <taxon>Bacillati</taxon>
        <taxon>Bacillota</taxon>
        <taxon>Bacilli</taxon>
        <taxon>Bacillales</taxon>
        <taxon>Alicyclobacillaceae</taxon>
        <taxon>Alicyclobacillus</taxon>
    </lineage>
</organism>
<dbReference type="EMBL" id="CP104064">
    <property type="protein sequence ID" value="WAH38913.1"/>
    <property type="molecule type" value="Genomic_DNA"/>
</dbReference>
<keyword evidence="1" id="KW-0812">Transmembrane</keyword>
<evidence type="ECO:0000256" key="1">
    <source>
        <dbReference type="SAM" id="Phobius"/>
    </source>
</evidence>
<proteinExistence type="predicted"/>